<evidence type="ECO:0000313" key="2">
    <source>
        <dbReference type="Proteomes" id="UP001189429"/>
    </source>
</evidence>
<dbReference type="EMBL" id="CAUYUJ010014582">
    <property type="protein sequence ID" value="CAK0843483.1"/>
    <property type="molecule type" value="Genomic_DNA"/>
</dbReference>
<sequence>MAEHKGFGGCVYSALRHVTTPYVLVLQHDRPCLRSFDAAGILAIMEASGGSVKYVGLPTKASLARSEPHNLMSRWHIDVDGDIIGPAAKAAAATVGYQLRVLPFWYDSTHIEEMHAEICAAARAGSWRQAHARYATWLATDGGGPVVGHLRGRRYHEEAQLALHGWSGLQRRWASKVGSVYGRLFPT</sequence>
<dbReference type="Proteomes" id="UP001189429">
    <property type="component" value="Unassembled WGS sequence"/>
</dbReference>
<protein>
    <submittedName>
        <fullName evidence="1">Uncharacterized protein</fullName>
    </submittedName>
</protein>
<gene>
    <name evidence="1" type="ORF">PCOR1329_LOCUS37822</name>
</gene>
<name>A0ABN9TCN9_9DINO</name>
<comment type="caution">
    <text evidence="1">The sequence shown here is derived from an EMBL/GenBank/DDBJ whole genome shotgun (WGS) entry which is preliminary data.</text>
</comment>
<organism evidence="1 2">
    <name type="scientific">Prorocentrum cordatum</name>
    <dbReference type="NCBI Taxonomy" id="2364126"/>
    <lineage>
        <taxon>Eukaryota</taxon>
        <taxon>Sar</taxon>
        <taxon>Alveolata</taxon>
        <taxon>Dinophyceae</taxon>
        <taxon>Prorocentrales</taxon>
        <taxon>Prorocentraceae</taxon>
        <taxon>Prorocentrum</taxon>
    </lineage>
</organism>
<proteinExistence type="predicted"/>
<reference evidence="1" key="1">
    <citation type="submission" date="2023-10" db="EMBL/GenBank/DDBJ databases">
        <authorList>
            <person name="Chen Y."/>
            <person name="Shah S."/>
            <person name="Dougan E. K."/>
            <person name="Thang M."/>
            <person name="Chan C."/>
        </authorList>
    </citation>
    <scope>NUCLEOTIDE SEQUENCE [LARGE SCALE GENOMIC DNA]</scope>
</reference>
<evidence type="ECO:0000313" key="1">
    <source>
        <dbReference type="EMBL" id="CAK0843483.1"/>
    </source>
</evidence>
<accession>A0ABN9TCN9</accession>
<keyword evidence="2" id="KW-1185">Reference proteome</keyword>